<dbReference type="PRINTS" id="PR00080">
    <property type="entry name" value="SDRFAMILY"/>
</dbReference>
<comment type="similarity">
    <text evidence="1">Belongs to the short-chain dehydrogenases/reductases (SDR) family.</text>
</comment>
<dbReference type="SUPFAM" id="SSF51735">
    <property type="entry name" value="NAD(P)-binding Rossmann-fold domains"/>
    <property type="match status" value="1"/>
</dbReference>
<keyword evidence="2" id="KW-0560">Oxidoreductase</keyword>
<dbReference type="Gene3D" id="3.40.50.720">
    <property type="entry name" value="NAD(P)-binding Rossmann-like Domain"/>
    <property type="match status" value="1"/>
</dbReference>
<gene>
    <name evidence="3" type="ORF">SAMN04489713_113123</name>
</gene>
<dbReference type="Pfam" id="PF13561">
    <property type="entry name" value="adh_short_C2"/>
    <property type="match status" value="1"/>
</dbReference>
<evidence type="ECO:0000313" key="4">
    <source>
        <dbReference type="Proteomes" id="UP000183413"/>
    </source>
</evidence>
<reference evidence="3 4" key="1">
    <citation type="submission" date="2016-10" db="EMBL/GenBank/DDBJ databases">
        <authorList>
            <person name="de Groot N.N."/>
        </authorList>
    </citation>
    <scope>NUCLEOTIDE SEQUENCE [LARGE SCALE GENOMIC DNA]</scope>
    <source>
        <strain evidence="3 4">DSM 43067</strain>
    </source>
</reference>
<dbReference type="PRINTS" id="PR00081">
    <property type="entry name" value="GDHRDH"/>
</dbReference>
<dbReference type="RefSeq" id="WP_021592355.1">
    <property type="nucleotide sequence ID" value="NZ_CP083237.1"/>
</dbReference>
<protein>
    <submittedName>
        <fullName evidence="3">3-oxoacyl-[acyl-carrier protein] reductase</fullName>
    </submittedName>
</protein>
<dbReference type="PANTHER" id="PTHR43639:SF1">
    <property type="entry name" value="SHORT-CHAIN DEHYDROGENASE_REDUCTASE FAMILY PROTEIN"/>
    <property type="match status" value="1"/>
</dbReference>
<evidence type="ECO:0000256" key="1">
    <source>
        <dbReference type="ARBA" id="ARBA00006484"/>
    </source>
</evidence>
<dbReference type="STRING" id="1993.SAMN04489713_113123"/>
<proteinExistence type="inferred from homology"/>
<evidence type="ECO:0000256" key="2">
    <source>
        <dbReference type="ARBA" id="ARBA00023002"/>
    </source>
</evidence>
<dbReference type="Proteomes" id="UP000183413">
    <property type="component" value="Unassembled WGS sequence"/>
</dbReference>
<dbReference type="NCBIfam" id="NF005559">
    <property type="entry name" value="PRK07231.1"/>
    <property type="match status" value="1"/>
</dbReference>
<dbReference type="PANTHER" id="PTHR43639">
    <property type="entry name" value="OXIDOREDUCTASE, SHORT-CHAIN DEHYDROGENASE/REDUCTASE FAMILY (AFU_ORTHOLOGUE AFUA_5G02870)"/>
    <property type="match status" value="1"/>
</dbReference>
<dbReference type="CDD" id="cd05233">
    <property type="entry name" value="SDR_c"/>
    <property type="match status" value="1"/>
</dbReference>
<sequence>MPSHDNHRALVTGAGSGIGRGIAHRLAAEGAAVAVVDVNAEAAAAVVDEIESADGKAVAITADVRDRAAVRAAVSAAAQALGGLDLLVNNAGLVTMSPFEETTDDEWDLVMDVNCKGMFVVTQEALPHLREAGDAAAVVNLSTVEAEVVVSSGGSCQVHYNASKGGVKMLTKALAAELSRYGIRVNAVAPGPVATGFVPGMSHDDPDARAFMDERLLIKRSATPADIAGAVSFLLSADASFITGVQLPVDGGWLVR</sequence>
<dbReference type="InterPro" id="IPR036291">
    <property type="entry name" value="NAD(P)-bd_dom_sf"/>
</dbReference>
<dbReference type="EMBL" id="FOVH01000013">
    <property type="protein sequence ID" value="SFP32850.1"/>
    <property type="molecule type" value="Genomic_DNA"/>
</dbReference>
<dbReference type="GeneID" id="99657143"/>
<dbReference type="eggNOG" id="COG1028">
    <property type="taxonomic scope" value="Bacteria"/>
</dbReference>
<name>A0A1I5PGB5_9ACTN</name>
<dbReference type="OrthoDB" id="9803333at2"/>
<accession>A0A1I5PGB5</accession>
<keyword evidence="4" id="KW-1185">Reference proteome</keyword>
<dbReference type="AlphaFoldDB" id="A0A1I5PGB5"/>
<organism evidence="3 4">
    <name type="scientific">Actinomadura madurae</name>
    <dbReference type="NCBI Taxonomy" id="1993"/>
    <lineage>
        <taxon>Bacteria</taxon>
        <taxon>Bacillati</taxon>
        <taxon>Actinomycetota</taxon>
        <taxon>Actinomycetes</taxon>
        <taxon>Streptosporangiales</taxon>
        <taxon>Thermomonosporaceae</taxon>
        <taxon>Actinomadura</taxon>
    </lineage>
</organism>
<dbReference type="InParanoid" id="A0A1I5PGB5"/>
<evidence type="ECO:0000313" key="3">
    <source>
        <dbReference type="EMBL" id="SFP32850.1"/>
    </source>
</evidence>
<dbReference type="InterPro" id="IPR002347">
    <property type="entry name" value="SDR_fam"/>
</dbReference>
<dbReference type="GO" id="GO:0016491">
    <property type="term" value="F:oxidoreductase activity"/>
    <property type="evidence" value="ECO:0007669"/>
    <property type="project" value="UniProtKB-KW"/>
</dbReference>
<dbReference type="FunFam" id="3.40.50.720:FF:000084">
    <property type="entry name" value="Short-chain dehydrogenase reductase"/>
    <property type="match status" value="1"/>
</dbReference>